<evidence type="ECO:0000313" key="1">
    <source>
        <dbReference type="EMBL" id="KAH1056211.1"/>
    </source>
</evidence>
<dbReference type="EMBL" id="JAIQCV010000010">
    <property type="protein sequence ID" value="KAH1056211.1"/>
    <property type="molecule type" value="Genomic_DNA"/>
</dbReference>
<evidence type="ECO:0000313" key="2">
    <source>
        <dbReference type="Proteomes" id="UP000828251"/>
    </source>
</evidence>
<name>A0A9D3ZP33_9ROSI</name>
<reference evidence="1 2" key="1">
    <citation type="journal article" date="2021" name="Plant Biotechnol. J.">
        <title>Multi-omics assisted identification of the key and species-specific regulatory components of drought-tolerant mechanisms in Gossypium stocksii.</title>
        <authorList>
            <person name="Yu D."/>
            <person name="Ke L."/>
            <person name="Zhang D."/>
            <person name="Wu Y."/>
            <person name="Sun Y."/>
            <person name="Mei J."/>
            <person name="Sun J."/>
            <person name="Sun Y."/>
        </authorList>
    </citation>
    <scope>NUCLEOTIDE SEQUENCE [LARGE SCALE GENOMIC DNA]</scope>
    <source>
        <strain evidence="2">cv. E1</strain>
        <tissue evidence="1">Leaf</tissue>
    </source>
</reference>
<dbReference type="AlphaFoldDB" id="A0A9D3ZP33"/>
<dbReference type="OrthoDB" id="10465196at2759"/>
<feature type="non-terminal residue" evidence="1">
    <location>
        <position position="1"/>
    </location>
</feature>
<organism evidence="1 2">
    <name type="scientific">Gossypium stocksii</name>
    <dbReference type="NCBI Taxonomy" id="47602"/>
    <lineage>
        <taxon>Eukaryota</taxon>
        <taxon>Viridiplantae</taxon>
        <taxon>Streptophyta</taxon>
        <taxon>Embryophyta</taxon>
        <taxon>Tracheophyta</taxon>
        <taxon>Spermatophyta</taxon>
        <taxon>Magnoliopsida</taxon>
        <taxon>eudicotyledons</taxon>
        <taxon>Gunneridae</taxon>
        <taxon>Pentapetalae</taxon>
        <taxon>rosids</taxon>
        <taxon>malvids</taxon>
        <taxon>Malvales</taxon>
        <taxon>Malvaceae</taxon>
        <taxon>Malvoideae</taxon>
        <taxon>Gossypium</taxon>
    </lineage>
</organism>
<dbReference type="Proteomes" id="UP000828251">
    <property type="component" value="Unassembled WGS sequence"/>
</dbReference>
<gene>
    <name evidence="1" type="ORF">J1N35_034276</name>
</gene>
<accession>A0A9D3ZP33</accession>
<keyword evidence="2" id="KW-1185">Reference proteome</keyword>
<protein>
    <submittedName>
        <fullName evidence="1">Uncharacterized protein</fullName>
    </submittedName>
</protein>
<comment type="caution">
    <text evidence="1">The sequence shown here is derived from an EMBL/GenBank/DDBJ whole genome shotgun (WGS) entry which is preliminary data.</text>
</comment>
<proteinExistence type="predicted"/>
<sequence length="82" mass="9224">LCQRIKVPTQANEDKIPNKGAITKQIPLRFSGEEMPKHLSSASTGFPPMTTNLAPSTFYSGFEQKVIDALEMLQQQLRMMKK</sequence>